<keyword evidence="2" id="KW-1185">Reference proteome</keyword>
<reference evidence="1 2" key="1">
    <citation type="submission" date="2014-04" db="EMBL/GenBank/DDBJ databases">
        <authorList>
            <consortium name="DOE Joint Genome Institute"/>
            <person name="Kuo A."/>
            <person name="Zuccaro A."/>
            <person name="Kohler A."/>
            <person name="Nagy L.G."/>
            <person name="Floudas D."/>
            <person name="Copeland A."/>
            <person name="Barry K.W."/>
            <person name="Cichocki N."/>
            <person name="Veneault-Fourrey C."/>
            <person name="LaButti K."/>
            <person name="Lindquist E.A."/>
            <person name="Lipzen A."/>
            <person name="Lundell T."/>
            <person name="Morin E."/>
            <person name="Murat C."/>
            <person name="Sun H."/>
            <person name="Tunlid A."/>
            <person name="Henrissat B."/>
            <person name="Grigoriev I.V."/>
            <person name="Hibbett D.S."/>
            <person name="Martin F."/>
            <person name="Nordberg H.P."/>
            <person name="Cantor M.N."/>
            <person name="Hua S.X."/>
        </authorList>
    </citation>
    <scope>NUCLEOTIDE SEQUENCE [LARGE SCALE GENOMIC DNA]</scope>
    <source>
        <strain evidence="1 2">MAFF 305830</strain>
    </source>
</reference>
<accession>A0A0C3BIK4</accession>
<gene>
    <name evidence="1" type="ORF">M408DRAFT_327341</name>
</gene>
<sequence>MEIPNRSSVYVWHDDEISPILDLIVLHQKNRLFFLRSLAAFIGPPALLAPCCPASLPINARHLP</sequence>
<evidence type="ECO:0000313" key="2">
    <source>
        <dbReference type="Proteomes" id="UP000054097"/>
    </source>
</evidence>
<dbReference type="AlphaFoldDB" id="A0A0C3BIK4"/>
<protein>
    <submittedName>
        <fullName evidence="1">Uncharacterized protein</fullName>
    </submittedName>
</protein>
<dbReference type="HOGENOM" id="CLU_2869040_0_0_1"/>
<reference evidence="2" key="2">
    <citation type="submission" date="2015-01" db="EMBL/GenBank/DDBJ databases">
        <title>Evolutionary Origins and Diversification of the Mycorrhizal Mutualists.</title>
        <authorList>
            <consortium name="DOE Joint Genome Institute"/>
            <consortium name="Mycorrhizal Genomics Consortium"/>
            <person name="Kohler A."/>
            <person name="Kuo A."/>
            <person name="Nagy L.G."/>
            <person name="Floudas D."/>
            <person name="Copeland A."/>
            <person name="Barry K.W."/>
            <person name="Cichocki N."/>
            <person name="Veneault-Fourrey C."/>
            <person name="LaButti K."/>
            <person name="Lindquist E.A."/>
            <person name="Lipzen A."/>
            <person name="Lundell T."/>
            <person name="Morin E."/>
            <person name="Murat C."/>
            <person name="Riley R."/>
            <person name="Ohm R."/>
            <person name="Sun H."/>
            <person name="Tunlid A."/>
            <person name="Henrissat B."/>
            <person name="Grigoriev I.V."/>
            <person name="Hibbett D.S."/>
            <person name="Martin F."/>
        </authorList>
    </citation>
    <scope>NUCLEOTIDE SEQUENCE [LARGE SCALE GENOMIC DNA]</scope>
    <source>
        <strain evidence="2">MAFF 305830</strain>
    </source>
</reference>
<proteinExistence type="predicted"/>
<dbReference type="Proteomes" id="UP000054097">
    <property type="component" value="Unassembled WGS sequence"/>
</dbReference>
<dbReference type="EMBL" id="KN824281">
    <property type="protein sequence ID" value="KIM31959.1"/>
    <property type="molecule type" value="Genomic_DNA"/>
</dbReference>
<organism evidence="1 2">
    <name type="scientific">Serendipita vermifera MAFF 305830</name>
    <dbReference type="NCBI Taxonomy" id="933852"/>
    <lineage>
        <taxon>Eukaryota</taxon>
        <taxon>Fungi</taxon>
        <taxon>Dikarya</taxon>
        <taxon>Basidiomycota</taxon>
        <taxon>Agaricomycotina</taxon>
        <taxon>Agaricomycetes</taxon>
        <taxon>Sebacinales</taxon>
        <taxon>Serendipitaceae</taxon>
        <taxon>Serendipita</taxon>
    </lineage>
</organism>
<evidence type="ECO:0000313" key="1">
    <source>
        <dbReference type="EMBL" id="KIM31959.1"/>
    </source>
</evidence>
<name>A0A0C3BIK4_SERVB</name>